<gene>
    <name evidence="2" type="ORF">D8I35_13535</name>
</gene>
<keyword evidence="3" id="KW-1185">Reference proteome</keyword>
<reference evidence="2 3" key="1">
    <citation type="submission" date="2018-10" db="EMBL/GenBank/DDBJ databases">
        <title>Draft genome of Cortibacter populi DSM10536.</title>
        <authorList>
            <person name="Bernier A.-M."/>
            <person name="Bernard K."/>
        </authorList>
    </citation>
    <scope>NUCLEOTIDE SEQUENCE [LARGE SCALE GENOMIC DNA]</scope>
    <source>
        <strain evidence="2 3">DSM 105136</strain>
    </source>
</reference>
<protein>
    <recommendedName>
        <fullName evidence="1">Putative Flp pilus-assembly TadG-like N-terminal domain-containing protein</fullName>
    </recommendedName>
</protein>
<name>A0A3M6QP98_9BURK</name>
<organism evidence="2 3">
    <name type="scientific">Corticibacter populi</name>
    <dbReference type="NCBI Taxonomy" id="1550736"/>
    <lineage>
        <taxon>Bacteria</taxon>
        <taxon>Pseudomonadati</taxon>
        <taxon>Pseudomonadota</taxon>
        <taxon>Betaproteobacteria</taxon>
        <taxon>Burkholderiales</taxon>
        <taxon>Comamonadaceae</taxon>
        <taxon>Corticibacter</taxon>
    </lineage>
</organism>
<comment type="caution">
    <text evidence="2">The sequence shown here is derived from an EMBL/GenBank/DDBJ whole genome shotgun (WGS) entry which is preliminary data.</text>
</comment>
<proteinExistence type="predicted"/>
<sequence>MMKSMHQLRRSADAQRGQVLVWFLAFSVVLALVFAGVYSVGQATSEKQKVVNAADAAAYSGALTQARALNIAAYTNRAVIANEVLIAQAVSLDSWTHYFERATRSYEQEFKALSAIPYVGVVFRALSVIMQAMNKLAQVQEKALDVAVPGLIYAWEGLYAGWYTGVVSPAFAAPVMASASNSAAKTVLAQSVATQDGRSDAAPHMINVAPLWARNEMAWQGFTKLYRKNGSGAGNSGDGRKIAAEMILESRDRFSKERPGSDVAILDSFFGNSSMCIPFTLKVGSEKKGDTRLVNYDRWEAQDTVELKVKMGPTFCSWGKGVVAVPQGWGRAVANQTQTRGTRQSGKAAALAYQDTHQMAGYSGIKSIWDVDRDASGRPRNEELTYAVAVAKGGEGRAGEIRDSHALGFMDREMTGPLGSPDLKPGYENDQIAAIAEARIFFERPVRNSLDITAASLFRADGNKEYASLYNPYWQVRLSSPTATTKALVYSTTGINPALVVFSQ</sequence>
<evidence type="ECO:0000313" key="3">
    <source>
        <dbReference type="Proteomes" id="UP000278006"/>
    </source>
</evidence>
<dbReference type="Proteomes" id="UP000278006">
    <property type="component" value="Unassembled WGS sequence"/>
</dbReference>
<evidence type="ECO:0000313" key="2">
    <source>
        <dbReference type="EMBL" id="RMX04878.1"/>
    </source>
</evidence>
<dbReference type="InterPro" id="IPR028087">
    <property type="entry name" value="Tad_N"/>
</dbReference>
<dbReference type="EMBL" id="RDQO01000004">
    <property type="protein sequence ID" value="RMX04878.1"/>
    <property type="molecule type" value="Genomic_DNA"/>
</dbReference>
<evidence type="ECO:0000259" key="1">
    <source>
        <dbReference type="Pfam" id="PF13400"/>
    </source>
</evidence>
<dbReference type="AlphaFoldDB" id="A0A3M6QP98"/>
<dbReference type="OrthoDB" id="5493674at2"/>
<accession>A0A3M6QP98</accession>
<feature type="domain" description="Putative Flp pilus-assembly TadG-like N-terminal" evidence="1">
    <location>
        <begin position="17"/>
        <end position="62"/>
    </location>
</feature>
<dbReference type="Pfam" id="PF13400">
    <property type="entry name" value="Tad"/>
    <property type="match status" value="1"/>
</dbReference>